<dbReference type="RefSeq" id="WP_268059303.1">
    <property type="nucleotide sequence ID" value="NZ_JAPOHA010000019.1"/>
</dbReference>
<dbReference type="Gene3D" id="3.30.70.250">
    <property type="entry name" value="Malonyl-CoA ACP transacylase, ACP-binding"/>
    <property type="match status" value="1"/>
</dbReference>
<dbReference type="Gene3D" id="3.40.366.10">
    <property type="entry name" value="Malonyl-Coenzyme A Acyl Carrier Protein, domain 2"/>
    <property type="match status" value="1"/>
</dbReference>
<gene>
    <name evidence="6" type="primary">fabD</name>
    <name evidence="6" type="ORF">OUY18_13505</name>
</gene>
<keyword evidence="1 4" id="KW-0808">Transferase</keyword>
<comment type="similarity">
    <text evidence="4">Belongs to the fabD family.</text>
</comment>
<organism evidence="6 7">
    <name type="scientific">Caproiciproducens galactitolivorans</name>
    <dbReference type="NCBI Taxonomy" id="642589"/>
    <lineage>
        <taxon>Bacteria</taxon>
        <taxon>Bacillati</taxon>
        <taxon>Bacillota</taxon>
        <taxon>Clostridia</taxon>
        <taxon>Eubacteriales</taxon>
        <taxon>Acutalibacteraceae</taxon>
        <taxon>Caproiciproducens</taxon>
    </lineage>
</organism>
<protein>
    <recommendedName>
        <fullName evidence="4">Malonyl CoA-acyl carrier protein transacylase</fullName>
        <ecNumber evidence="4">2.3.1.39</ecNumber>
    </recommendedName>
</protein>
<evidence type="ECO:0000313" key="6">
    <source>
        <dbReference type="EMBL" id="MCY1715266.1"/>
    </source>
</evidence>
<evidence type="ECO:0000313" key="7">
    <source>
        <dbReference type="Proteomes" id="UP001082703"/>
    </source>
</evidence>
<dbReference type="GO" id="GO:0004314">
    <property type="term" value="F:[acyl-carrier-protein] S-malonyltransferase activity"/>
    <property type="evidence" value="ECO:0007669"/>
    <property type="project" value="UniProtKB-EC"/>
</dbReference>
<evidence type="ECO:0000256" key="2">
    <source>
        <dbReference type="ARBA" id="ARBA00023315"/>
    </source>
</evidence>
<reference evidence="6 7" key="1">
    <citation type="submission" date="2022-11" db="EMBL/GenBank/DDBJ databases">
        <authorList>
            <person name="Caiyu Z."/>
        </authorList>
    </citation>
    <scope>NUCLEOTIDE SEQUENCE [LARGE SCALE GENOMIC DNA]</scope>
    <source>
        <strain evidence="6 7">YR-4</strain>
    </source>
</reference>
<keyword evidence="2 4" id="KW-0012">Acyltransferase</keyword>
<dbReference type="Pfam" id="PF00698">
    <property type="entry name" value="Acyl_transf_1"/>
    <property type="match status" value="1"/>
</dbReference>
<name>A0ABT4BWJ2_9FIRM</name>
<dbReference type="InterPro" id="IPR014043">
    <property type="entry name" value="Acyl_transferase_dom"/>
</dbReference>
<dbReference type="InterPro" id="IPR050858">
    <property type="entry name" value="Mal-CoA-ACP_Trans/PKS_FabD"/>
</dbReference>
<dbReference type="PANTHER" id="PTHR42681">
    <property type="entry name" value="MALONYL-COA-ACYL CARRIER PROTEIN TRANSACYLASE, MITOCHONDRIAL"/>
    <property type="match status" value="1"/>
</dbReference>
<dbReference type="EMBL" id="JAPOHA010000019">
    <property type="protein sequence ID" value="MCY1715266.1"/>
    <property type="molecule type" value="Genomic_DNA"/>
</dbReference>
<dbReference type="InterPro" id="IPR016035">
    <property type="entry name" value="Acyl_Trfase/lysoPLipase"/>
</dbReference>
<proteinExistence type="inferred from homology"/>
<dbReference type="NCBIfam" id="TIGR00128">
    <property type="entry name" value="fabD"/>
    <property type="match status" value="1"/>
</dbReference>
<dbReference type="Proteomes" id="UP001082703">
    <property type="component" value="Unassembled WGS sequence"/>
</dbReference>
<evidence type="ECO:0000259" key="5">
    <source>
        <dbReference type="SMART" id="SM00827"/>
    </source>
</evidence>
<dbReference type="SUPFAM" id="SSF55048">
    <property type="entry name" value="Probable ACP-binding domain of malonyl-CoA ACP transacylase"/>
    <property type="match status" value="1"/>
</dbReference>
<dbReference type="EC" id="2.3.1.39" evidence="4"/>
<dbReference type="PANTHER" id="PTHR42681:SF1">
    <property type="entry name" value="MALONYL-COA-ACYL CARRIER PROTEIN TRANSACYLASE, MITOCHONDRIAL"/>
    <property type="match status" value="1"/>
</dbReference>
<feature type="domain" description="Malonyl-CoA:ACP transacylase (MAT)" evidence="5">
    <location>
        <begin position="7"/>
        <end position="300"/>
    </location>
</feature>
<evidence type="ECO:0000256" key="3">
    <source>
        <dbReference type="ARBA" id="ARBA00048462"/>
    </source>
</evidence>
<dbReference type="SUPFAM" id="SSF52151">
    <property type="entry name" value="FabD/lysophospholipase-like"/>
    <property type="match status" value="1"/>
</dbReference>
<evidence type="ECO:0000256" key="4">
    <source>
        <dbReference type="PIRNR" id="PIRNR000446"/>
    </source>
</evidence>
<accession>A0ABT4BWJ2</accession>
<keyword evidence="7" id="KW-1185">Reference proteome</keyword>
<dbReference type="InterPro" id="IPR024925">
    <property type="entry name" value="Malonyl_CoA-ACP_transAc"/>
</dbReference>
<dbReference type="InterPro" id="IPR004410">
    <property type="entry name" value="Malonyl_CoA-ACP_transAc_FabD"/>
</dbReference>
<dbReference type="InterPro" id="IPR016036">
    <property type="entry name" value="Malonyl_transacylase_ACP-bd"/>
</dbReference>
<dbReference type="SMART" id="SM00827">
    <property type="entry name" value="PKS_AT"/>
    <property type="match status" value="1"/>
</dbReference>
<comment type="catalytic activity">
    <reaction evidence="3 4">
        <text>holo-[ACP] + malonyl-CoA = malonyl-[ACP] + CoA</text>
        <dbReference type="Rhea" id="RHEA:41792"/>
        <dbReference type="Rhea" id="RHEA-COMP:9623"/>
        <dbReference type="Rhea" id="RHEA-COMP:9685"/>
        <dbReference type="ChEBI" id="CHEBI:57287"/>
        <dbReference type="ChEBI" id="CHEBI:57384"/>
        <dbReference type="ChEBI" id="CHEBI:64479"/>
        <dbReference type="ChEBI" id="CHEBI:78449"/>
        <dbReference type="EC" id="2.3.1.39"/>
    </reaction>
</comment>
<dbReference type="InterPro" id="IPR001227">
    <property type="entry name" value="Ac_transferase_dom_sf"/>
</dbReference>
<dbReference type="PIRSF" id="PIRSF000446">
    <property type="entry name" value="Mct"/>
    <property type="match status" value="1"/>
</dbReference>
<sequence>MGKIAFVFSGQGTQYSGMGKDLYENSPAAKEVFDTADSIRPGTSGQCFTGTLEELSQTINTQPCVFCVDLAAARCLQELGIQPEAVAGFSLGEVAALTFAGAFSAEEGFRFVCKRAEFMQDAAEKSRSAMAAVLKLSVEQVRSLCEGFKNAYPVNYNCKGQTVAALPKSELDEFCEAVQKTGGRAVPLQVSGGFHSPFMDEASEKLLSELQNIDVKQPELPVYSNVDAKPYGEDRKKTIARQVNSPVYWQKSVENMIADGFDTFVEVGPGKTLTGLIRKISPQVRVFHVENFSDAQNAAEEIRRQPC</sequence>
<comment type="caution">
    <text evidence="6">The sequence shown here is derived from an EMBL/GenBank/DDBJ whole genome shotgun (WGS) entry which is preliminary data.</text>
</comment>
<evidence type="ECO:0000256" key="1">
    <source>
        <dbReference type="ARBA" id="ARBA00022679"/>
    </source>
</evidence>